<protein>
    <submittedName>
        <fullName evidence="1">Uncharacterized protein</fullName>
    </submittedName>
</protein>
<dbReference type="Proteomes" id="UP000236291">
    <property type="component" value="Unassembled WGS sequence"/>
</dbReference>
<dbReference type="EMBL" id="ASHM01071146">
    <property type="protein sequence ID" value="PNX55328.1"/>
    <property type="molecule type" value="Genomic_DNA"/>
</dbReference>
<gene>
    <name evidence="1" type="ORF">L195_g048955</name>
</gene>
<reference evidence="1 2" key="1">
    <citation type="journal article" date="2014" name="Am. J. Bot.">
        <title>Genome assembly and annotation for red clover (Trifolium pratense; Fabaceae).</title>
        <authorList>
            <person name="Istvanek J."/>
            <person name="Jaros M."/>
            <person name="Krenek A."/>
            <person name="Repkova J."/>
        </authorList>
    </citation>
    <scope>NUCLEOTIDE SEQUENCE [LARGE SCALE GENOMIC DNA]</scope>
    <source>
        <strain evidence="2">cv. Tatra</strain>
        <tissue evidence="1">Young leaves</tissue>
    </source>
</reference>
<sequence>MKAYLSLVESFPELVEENCLDRGESECGERDLFKVDVILGESTFPENSLSRFFICEFPIAASTKGFLNDCEKGYQLLT</sequence>
<reference evidence="1 2" key="2">
    <citation type="journal article" date="2017" name="Front. Plant Sci.">
        <title>Gene Classification and Mining of Molecular Markers Useful in Red Clover (Trifolium pratense) Breeding.</title>
        <authorList>
            <person name="Istvanek J."/>
            <person name="Dluhosova J."/>
            <person name="Dluhos P."/>
            <person name="Patkova L."/>
            <person name="Nedelnik J."/>
            <person name="Repkova J."/>
        </authorList>
    </citation>
    <scope>NUCLEOTIDE SEQUENCE [LARGE SCALE GENOMIC DNA]</scope>
    <source>
        <strain evidence="2">cv. Tatra</strain>
        <tissue evidence="1">Young leaves</tissue>
    </source>
</reference>
<dbReference type="AlphaFoldDB" id="A0A2K3JMU4"/>
<accession>A0A2K3JMU4</accession>
<name>A0A2K3JMU4_TRIPR</name>
<comment type="caution">
    <text evidence="1">The sequence shown here is derived from an EMBL/GenBank/DDBJ whole genome shotgun (WGS) entry which is preliminary data.</text>
</comment>
<evidence type="ECO:0000313" key="1">
    <source>
        <dbReference type="EMBL" id="PNX55328.1"/>
    </source>
</evidence>
<proteinExistence type="predicted"/>
<organism evidence="1 2">
    <name type="scientific">Trifolium pratense</name>
    <name type="common">Red clover</name>
    <dbReference type="NCBI Taxonomy" id="57577"/>
    <lineage>
        <taxon>Eukaryota</taxon>
        <taxon>Viridiplantae</taxon>
        <taxon>Streptophyta</taxon>
        <taxon>Embryophyta</taxon>
        <taxon>Tracheophyta</taxon>
        <taxon>Spermatophyta</taxon>
        <taxon>Magnoliopsida</taxon>
        <taxon>eudicotyledons</taxon>
        <taxon>Gunneridae</taxon>
        <taxon>Pentapetalae</taxon>
        <taxon>rosids</taxon>
        <taxon>fabids</taxon>
        <taxon>Fabales</taxon>
        <taxon>Fabaceae</taxon>
        <taxon>Papilionoideae</taxon>
        <taxon>50 kb inversion clade</taxon>
        <taxon>NPAAA clade</taxon>
        <taxon>Hologalegina</taxon>
        <taxon>IRL clade</taxon>
        <taxon>Trifolieae</taxon>
        <taxon>Trifolium</taxon>
    </lineage>
</organism>
<evidence type="ECO:0000313" key="2">
    <source>
        <dbReference type="Proteomes" id="UP000236291"/>
    </source>
</evidence>